<dbReference type="Proteomes" id="UP000033441">
    <property type="component" value="Unassembled WGS sequence"/>
</dbReference>
<proteinExistence type="predicted"/>
<dbReference type="AlphaFoldDB" id="A0A0F3N8R7"/>
<organism evidence="1 2">
    <name type="scientific">Anaplasma phagocytophilum str. ApMUC09</name>
    <dbReference type="NCBI Taxonomy" id="1359152"/>
    <lineage>
        <taxon>Bacteria</taxon>
        <taxon>Pseudomonadati</taxon>
        <taxon>Pseudomonadota</taxon>
        <taxon>Alphaproteobacteria</taxon>
        <taxon>Rickettsiales</taxon>
        <taxon>Anaplasmataceae</taxon>
        <taxon>Anaplasma</taxon>
        <taxon>phagocytophilum group</taxon>
    </lineage>
</organism>
<evidence type="ECO:0000313" key="2">
    <source>
        <dbReference type="Proteomes" id="UP000033441"/>
    </source>
</evidence>
<dbReference type="PATRIC" id="fig|1359152.3.peg.1714"/>
<name>A0A0F3N8R7_ANAPH</name>
<comment type="caution">
    <text evidence="1">The sequence shown here is derived from an EMBL/GenBank/DDBJ whole genome shotgun (WGS) entry which is preliminary data.</text>
</comment>
<gene>
    <name evidence="1" type="ORF">APHMUC_1638</name>
</gene>
<reference evidence="1 2" key="1">
    <citation type="submission" date="2015-02" db="EMBL/GenBank/DDBJ databases">
        <title>Genome Sequencing of Rickettsiales.</title>
        <authorList>
            <person name="Daugherty S.C."/>
            <person name="Su Q."/>
            <person name="Abolude K."/>
            <person name="Beier-Sexton M."/>
            <person name="Carlyon J.A."/>
            <person name="Carter R."/>
            <person name="Day N.P."/>
            <person name="Dumler S.J."/>
            <person name="Dyachenko V."/>
            <person name="Godinez A."/>
            <person name="Kurtti T.J."/>
            <person name="Lichay M."/>
            <person name="Mullins K.E."/>
            <person name="Ott S."/>
            <person name="Pappas-Brown V."/>
            <person name="Paris D.H."/>
            <person name="Patel P."/>
            <person name="Richards A.L."/>
            <person name="Sadzewicz L."/>
            <person name="Sears K."/>
            <person name="Seidman D."/>
            <person name="Sengamalay N."/>
            <person name="Stenos J."/>
            <person name="Tallon L.J."/>
            <person name="Vincent G."/>
            <person name="Fraser C.M."/>
            <person name="Munderloh U."/>
            <person name="Dunning-Hotopp J.C."/>
        </authorList>
    </citation>
    <scope>NUCLEOTIDE SEQUENCE [LARGE SCALE GENOMIC DNA]</scope>
    <source>
        <strain evidence="1 2">ApMUC09</strain>
    </source>
</reference>
<evidence type="ECO:0000313" key="1">
    <source>
        <dbReference type="EMBL" id="KJV64106.1"/>
    </source>
</evidence>
<dbReference type="EMBL" id="LANV01000001">
    <property type="protein sequence ID" value="KJV64106.1"/>
    <property type="molecule type" value="Genomic_DNA"/>
</dbReference>
<accession>A0A0F3N8R7</accession>
<protein>
    <submittedName>
        <fullName evidence="1">Uncharacterized protein</fullName>
    </submittedName>
</protein>
<sequence length="38" mass="4207">MCVISCCYNALCYMCMLWDIDIGRFQHTLCACAGAAIV</sequence>